<dbReference type="PROSITE" id="PS51366">
    <property type="entry name" value="MI"/>
    <property type="match status" value="1"/>
</dbReference>
<dbReference type="Pfam" id="PF02847">
    <property type="entry name" value="MA3"/>
    <property type="match status" value="1"/>
</dbReference>
<dbReference type="SMART" id="SM00543">
    <property type="entry name" value="MIF4G"/>
    <property type="match status" value="1"/>
</dbReference>
<dbReference type="EMBL" id="CAGKOT010000001">
    <property type="protein sequence ID" value="CAB5291643.1"/>
    <property type="molecule type" value="Genomic_DNA"/>
</dbReference>
<proteinExistence type="inferred from homology"/>
<dbReference type="GO" id="GO:0003723">
    <property type="term" value="F:RNA binding"/>
    <property type="evidence" value="ECO:0007669"/>
    <property type="project" value="InterPro"/>
</dbReference>
<dbReference type="Gene3D" id="1.25.40.180">
    <property type="match status" value="1"/>
</dbReference>
<dbReference type="GO" id="GO:0042274">
    <property type="term" value="P:ribosomal small subunit biogenesis"/>
    <property type="evidence" value="ECO:0007669"/>
    <property type="project" value="TreeGrafter"/>
</dbReference>
<comment type="similarity">
    <text evidence="2">Belongs to the CWC22 family.</text>
</comment>
<name>A0A915YMK5_9GLOM</name>
<dbReference type="Proteomes" id="UP000684084">
    <property type="component" value="Unassembled WGS sequence"/>
</dbReference>
<dbReference type="SUPFAM" id="SSF48371">
    <property type="entry name" value="ARM repeat"/>
    <property type="match status" value="1"/>
</dbReference>
<feature type="region of interest" description="Disordered" evidence="4">
    <location>
        <begin position="233"/>
        <end position="252"/>
    </location>
</feature>
<feature type="compositionally biased region" description="Basic and acidic residues" evidence="4">
    <location>
        <begin position="55"/>
        <end position="66"/>
    </location>
</feature>
<dbReference type="AlphaFoldDB" id="A0A915YMK5"/>
<dbReference type="GO" id="GO:0005730">
    <property type="term" value="C:nucleolus"/>
    <property type="evidence" value="ECO:0007669"/>
    <property type="project" value="UniProtKB-SubCell"/>
</dbReference>
<comment type="caution">
    <text evidence="6">The sequence shown here is derived from an EMBL/GenBank/DDBJ whole genome shotgun (WGS) entry which is preliminary data.</text>
</comment>
<protein>
    <recommendedName>
        <fullName evidence="5">MI domain-containing protein</fullName>
    </recommendedName>
</protein>
<accession>A0A915YMK5</accession>
<feature type="region of interest" description="Disordered" evidence="4">
    <location>
        <begin position="1"/>
        <end position="124"/>
    </location>
</feature>
<dbReference type="Pfam" id="PF02854">
    <property type="entry name" value="MIF4G"/>
    <property type="match status" value="1"/>
</dbReference>
<dbReference type="InterPro" id="IPR003891">
    <property type="entry name" value="Initiation_fac_eIF4g_MI"/>
</dbReference>
<feature type="compositionally biased region" description="Acidic residues" evidence="4">
    <location>
        <begin position="233"/>
        <end position="249"/>
    </location>
</feature>
<dbReference type="OrthoDB" id="361797at2759"/>
<feature type="domain" description="MI" evidence="5">
    <location>
        <begin position="603"/>
        <end position="739"/>
    </location>
</feature>
<dbReference type="PANTHER" id="PTHR18034:SF4">
    <property type="entry name" value="NUCLEOLAR MIF4G DOMAIN-CONTAINING PROTEIN 1"/>
    <property type="match status" value="1"/>
</dbReference>
<organism evidence="6 7">
    <name type="scientific">Rhizophagus irregularis</name>
    <dbReference type="NCBI Taxonomy" id="588596"/>
    <lineage>
        <taxon>Eukaryota</taxon>
        <taxon>Fungi</taxon>
        <taxon>Fungi incertae sedis</taxon>
        <taxon>Mucoromycota</taxon>
        <taxon>Glomeromycotina</taxon>
        <taxon>Glomeromycetes</taxon>
        <taxon>Glomerales</taxon>
        <taxon>Glomeraceae</taxon>
        <taxon>Rhizophagus</taxon>
    </lineage>
</organism>
<sequence>MDSHGDNLYFSHNNLRMPPKRKAKSNGPKLPSSLQEQLEVGDSKFGKRFKNQAQSRKEQRKQDRIDRKKKKAQRNQVETNIQPPEKRQKINHQSQSSINTATSSKIIKFSAKKPKSTKMSSYSQKLERLSITNPNFYSLLKDSNLISTSSEDTLAESKNTDEKEIRRLEKKLGIKSGGKLTKAFEDDGLDELLQGVDVGSKNLKFSNSLSEEEEGCDIGISEQDYSDDLEYKSDEEENTNIMEEDDTENDSNMYDKEYNKEDGNYEAKGKYVPPHLRDKALSECDKAKKDQQIRLQRQLQGLLNRLSESNIESIIMNIDELYQKFTRHDVTSTITSLVLNSITSRSTLLDQFVILYATLIAAFYKIIGIDFCAHFVQEMVEEFERYHRQYNTNSIDGVKSLEEEGGKECTNLVVLVSELYNFQVISCVLVYDLIKLFISDLNELNVELLLKVIRSSGYQLRKDDPTALKEIIQQVQTEITKKDSGSLGSRTKFMIETITNLKNNRLKQQNVMVNIESILKMKKFLNNLGKKIQVQATEALRVSLDDIRFVETKGKWWLVGSSWTANLADDSSTSIITQRAEKIDNSASSALLKLAKEQKMNTDVRRSIFVVIMSSEDYVDAFERLLKLNLKEVQEREIPRVLLHCCGNEKTHNPYYALISQKLCEHDHSFKITFQYCLWDFLRECGENDIGGMELVKTIQTSSTAEKIPLRKIVNLSKLYAFLITGGQLSVIILKTVSFPKLQQQSRLFFQLLFSNIILLSNETQFSRKSNNQKQMLYNIFSKSLTNPTLAKGILFFLYNFVRKSEILEQKEKGLVKVGCNIIKEIIQNGFSTSSNDLL</sequence>
<dbReference type="VEuPathDB" id="FungiDB:RhiirFUN_015415"/>
<dbReference type="PANTHER" id="PTHR18034">
    <property type="entry name" value="CELL CYCLE CONTROL PROTEIN CWF22-RELATED"/>
    <property type="match status" value="1"/>
</dbReference>
<evidence type="ECO:0000313" key="6">
    <source>
        <dbReference type="EMBL" id="CAB5291643.1"/>
    </source>
</evidence>
<evidence type="ECO:0000256" key="2">
    <source>
        <dbReference type="ARBA" id="ARBA00006856"/>
    </source>
</evidence>
<evidence type="ECO:0000256" key="1">
    <source>
        <dbReference type="ARBA" id="ARBA00004604"/>
    </source>
</evidence>
<keyword evidence="3" id="KW-0539">Nucleus</keyword>
<dbReference type="SMART" id="SM00544">
    <property type="entry name" value="MA3"/>
    <property type="match status" value="1"/>
</dbReference>
<evidence type="ECO:0000313" key="7">
    <source>
        <dbReference type="Proteomes" id="UP000684084"/>
    </source>
</evidence>
<gene>
    <name evidence="6" type="ORF">CHRIB12_LOCUS118</name>
</gene>
<evidence type="ECO:0000259" key="5">
    <source>
        <dbReference type="PROSITE" id="PS51366"/>
    </source>
</evidence>
<dbReference type="InterPro" id="IPR050781">
    <property type="entry name" value="CWC22_splicing_factor"/>
</dbReference>
<evidence type="ECO:0000256" key="3">
    <source>
        <dbReference type="ARBA" id="ARBA00023242"/>
    </source>
</evidence>
<dbReference type="InterPro" id="IPR016024">
    <property type="entry name" value="ARM-type_fold"/>
</dbReference>
<dbReference type="InterPro" id="IPR003890">
    <property type="entry name" value="MIF4G-like_typ-3"/>
</dbReference>
<evidence type="ECO:0000256" key="4">
    <source>
        <dbReference type="SAM" id="MobiDB-lite"/>
    </source>
</evidence>
<comment type="subcellular location">
    <subcellularLocation>
        <location evidence="1">Nucleus</location>
        <location evidence="1">Nucleolus</location>
    </subcellularLocation>
</comment>
<feature type="compositionally biased region" description="Polar residues" evidence="4">
    <location>
        <begin position="91"/>
        <end position="105"/>
    </location>
</feature>
<reference evidence="6" key="1">
    <citation type="submission" date="2020-05" db="EMBL/GenBank/DDBJ databases">
        <authorList>
            <person name="Rincon C."/>
            <person name="Sanders R I."/>
            <person name="Robbins C."/>
            <person name="Chaturvedi A."/>
        </authorList>
    </citation>
    <scope>NUCLEOTIDE SEQUENCE</scope>
    <source>
        <strain evidence="6">CHB12</strain>
    </source>
</reference>